<evidence type="ECO:0008006" key="6">
    <source>
        <dbReference type="Google" id="ProtNLM"/>
    </source>
</evidence>
<dbReference type="Pfam" id="PF25043">
    <property type="entry name" value="DUF7788"/>
    <property type="match status" value="1"/>
</dbReference>
<reference evidence="4 5" key="1">
    <citation type="submission" date="2017-03" db="EMBL/GenBank/DDBJ databases">
        <title>Genomes of endolithic fungi from Antarctica.</title>
        <authorList>
            <person name="Coleine C."/>
            <person name="Masonjones S."/>
            <person name="Stajich J.E."/>
        </authorList>
    </citation>
    <scope>NUCLEOTIDE SEQUENCE [LARGE SCALE GENOMIC DNA]</scope>
    <source>
        <strain evidence="4 5">CCFEE 5184</strain>
    </source>
</reference>
<dbReference type="InterPro" id="IPR058580">
    <property type="entry name" value="DUF2828"/>
</dbReference>
<name>A0A4U0XL88_9PEZI</name>
<evidence type="ECO:0000313" key="5">
    <source>
        <dbReference type="Proteomes" id="UP000309340"/>
    </source>
</evidence>
<feature type="domain" description="DUF7788" evidence="3">
    <location>
        <begin position="559"/>
        <end position="802"/>
    </location>
</feature>
<dbReference type="Proteomes" id="UP000309340">
    <property type="component" value="Unassembled WGS sequence"/>
</dbReference>
<dbReference type="Pfam" id="PF11443">
    <property type="entry name" value="DUF2828"/>
    <property type="match status" value="1"/>
</dbReference>
<gene>
    <name evidence="4" type="ORF">B0A55_03523</name>
</gene>
<dbReference type="PANTHER" id="PTHR31373">
    <property type="entry name" value="OS06G0652100 PROTEIN"/>
    <property type="match status" value="1"/>
</dbReference>
<comment type="caution">
    <text evidence="4">The sequence shown here is derived from an EMBL/GenBank/DDBJ whole genome shotgun (WGS) entry which is preliminary data.</text>
</comment>
<feature type="domain" description="DUF2828" evidence="2">
    <location>
        <begin position="107"/>
        <end position="557"/>
    </location>
</feature>
<dbReference type="EMBL" id="NAJQ01000190">
    <property type="protein sequence ID" value="TKA75535.1"/>
    <property type="molecule type" value="Genomic_DNA"/>
</dbReference>
<dbReference type="PANTHER" id="PTHR31373:SF27">
    <property type="entry name" value="TROVE DOMAIN-CONTAINING PROTEIN"/>
    <property type="match status" value="1"/>
</dbReference>
<sequence>MAQNSMVNTTFPVDLPDMPELRLSNPEFETFIKSSLRPANADASDGVAKAMELPIHSMPSGDATKVTDTVENSGTATPERGSRFMDGLLVDKKVVPSFHDRDDKMLTENADVAYRTSGDPLVDLFYELEAVVSGSRLSDLLDKAWEADSDAALKLIWNARSIHLGKSDRITFYRAVGWLAEKHPVTLLTNLPWLVRPLIPKKAPKPEQKKADAASANDTGVVEVIDTKDPDSDFEIIDEQGESEGQPQAKKTKLDDDAALSEFDVRYGLAHGYWKDLLNILALAANDELKVAGDPRSVLNVPRRSGKSAKPHQKDWTKGRKKLRTADRHASAVRKLVEDPFYKALHLTVARQFADQLKLDYARLQSANRAEIKRVTLAAKWAPSHKGMHDRHTCIVSSIAELLYPFDSVCPEADLGDRVLYLKHAREAYQLKLLSPLRKALEIVERPIAANKFEEINYDRVPSLAMKQYTALFAKKDFDRFDQYIDKVASGHAKISGATLLPSTLVEAVSDSTLHASGKSPKGTGALVQNKLRELRQKTLDGQWNTLVQRVKDNGTLESSIAVCDVSGSMGGPVFPDGTCPMDSSIGLSLLIAEITKPPFGGAFITFSAEPQVKRVGGPEDKRSLAEKVRYIRDDPGYNTDFVAVFERLILPLAIENELAQEDMVKQVFVFSDMQFDSAGNVVDWSTSYERIQKGFNDAGYEMPKLIFWNLAGGRAGYAKYGGDSELPGSDDMAPKPVTAAEEGTALVSGYSQGQLRSFLDNGQFEEPEEEVTEQDGEEGDEVVVQKVKAKQDPLAVVRKAISHDAYRMLKVVD</sequence>
<proteinExistence type="predicted"/>
<evidence type="ECO:0000256" key="1">
    <source>
        <dbReference type="SAM" id="MobiDB-lite"/>
    </source>
</evidence>
<dbReference type="InterPro" id="IPR011205">
    <property type="entry name" value="UCP015417_vWA"/>
</dbReference>
<feature type="region of interest" description="Disordered" evidence="1">
    <location>
        <begin position="300"/>
        <end position="321"/>
    </location>
</feature>
<dbReference type="OrthoDB" id="1149618at2759"/>
<dbReference type="PIRSF" id="PIRSF015417">
    <property type="entry name" value="T31B5_30_vWA"/>
    <property type="match status" value="1"/>
</dbReference>
<organism evidence="4 5">
    <name type="scientific">Friedmanniomyces simplex</name>
    <dbReference type="NCBI Taxonomy" id="329884"/>
    <lineage>
        <taxon>Eukaryota</taxon>
        <taxon>Fungi</taxon>
        <taxon>Dikarya</taxon>
        <taxon>Ascomycota</taxon>
        <taxon>Pezizomycotina</taxon>
        <taxon>Dothideomycetes</taxon>
        <taxon>Dothideomycetidae</taxon>
        <taxon>Mycosphaerellales</taxon>
        <taxon>Teratosphaeriaceae</taxon>
        <taxon>Friedmanniomyces</taxon>
    </lineage>
</organism>
<keyword evidence="5" id="KW-1185">Reference proteome</keyword>
<dbReference type="InterPro" id="IPR056690">
    <property type="entry name" value="DUF7788"/>
</dbReference>
<feature type="compositionally biased region" description="Polar residues" evidence="1">
    <location>
        <begin position="66"/>
        <end position="76"/>
    </location>
</feature>
<evidence type="ECO:0000259" key="2">
    <source>
        <dbReference type="Pfam" id="PF11443"/>
    </source>
</evidence>
<accession>A0A4U0XL88</accession>
<evidence type="ECO:0000313" key="4">
    <source>
        <dbReference type="EMBL" id="TKA75535.1"/>
    </source>
</evidence>
<protein>
    <recommendedName>
        <fullName evidence="6">TROVE domain-containing protein</fullName>
    </recommendedName>
</protein>
<evidence type="ECO:0000259" key="3">
    <source>
        <dbReference type="Pfam" id="PF25043"/>
    </source>
</evidence>
<feature type="region of interest" description="Disordered" evidence="1">
    <location>
        <begin position="58"/>
        <end position="82"/>
    </location>
</feature>
<dbReference type="AlphaFoldDB" id="A0A4U0XL88"/>
<feature type="compositionally biased region" description="Basic and acidic residues" evidence="1">
    <location>
        <begin position="312"/>
        <end position="321"/>
    </location>
</feature>